<evidence type="ECO:0000256" key="3">
    <source>
        <dbReference type="ARBA" id="ARBA00022525"/>
    </source>
</evidence>
<evidence type="ECO:0000313" key="9">
    <source>
        <dbReference type="Proteomes" id="UP000298663"/>
    </source>
</evidence>
<dbReference type="InterPro" id="IPR008632">
    <property type="entry name" value="Gp-FAR-1"/>
</dbReference>
<evidence type="ECO:0000256" key="1">
    <source>
        <dbReference type="ARBA" id="ARBA00004613"/>
    </source>
</evidence>
<sequence>MHEFIQKAIHLIVVLQTLRPDVSVYPNAYLRIASSRMGIGSLCLQSSSSLFSSSPSSPQNSRTKSGKPSKAENRVAHRNRSLHESEKPALHKKLQALRSKIEAKIAKLQEGAQVFLEGIKAFTNVLVSGQLAEDQTKQQIGKLVFRFKALSESDKKTIFEIFPNLKKFSEEPKFKTLLALQPAAANDIGAVGLELN</sequence>
<reference evidence="8 9" key="2">
    <citation type="journal article" date="2019" name="G3 (Bethesda)">
        <title>Hybrid Assembly of the Genome of the Entomopathogenic Nematode Steinernema carpocapsae Identifies the X-Chromosome.</title>
        <authorList>
            <person name="Serra L."/>
            <person name="Macchietto M."/>
            <person name="Macias-Munoz A."/>
            <person name="McGill C.J."/>
            <person name="Rodriguez I.M."/>
            <person name="Rodriguez B."/>
            <person name="Murad R."/>
            <person name="Mortazavi A."/>
        </authorList>
    </citation>
    <scope>NUCLEOTIDE SEQUENCE [LARGE SCALE GENOMIC DNA]</scope>
    <source>
        <strain evidence="8 9">ALL</strain>
    </source>
</reference>
<keyword evidence="3" id="KW-0964">Secreted</keyword>
<organism evidence="8 9">
    <name type="scientific">Steinernema carpocapsae</name>
    <name type="common">Entomopathogenic nematode</name>
    <dbReference type="NCBI Taxonomy" id="34508"/>
    <lineage>
        <taxon>Eukaryota</taxon>
        <taxon>Metazoa</taxon>
        <taxon>Ecdysozoa</taxon>
        <taxon>Nematoda</taxon>
        <taxon>Chromadorea</taxon>
        <taxon>Rhabditida</taxon>
        <taxon>Tylenchina</taxon>
        <taxon>Panagrolaimomorpha</taxon>
        <taxon>Strongyloidoidea</taxon>
        <taxon>Steinernematidae</taxon>
        <taxon>Steinernema</taxon>
    </lineage>
</organism>
<feature type="compositionally biased region" description="Basic and acidic residues" evidence="7">
    <location>
        <begin position="69"/>
        <end position="88"/>
    </location>
</feature>
<feature type="region of interest" description="Disordered" evidence="7">
    <location>
        <begin position="50"/>
        <end position="88"/>
    </location>
</feature>
<dbReference type="Gene3D" id="1.20.120.1100">
    <property type="match status" value="1"/>
</dbReference>
<evidence type="ECO:0000256" key="5">
    <source>
        <dbReference type="ARBA" id="ARBA00023054"/>
    </source>
</evidence>
<evidence type="ECO:0000256" key="6">
    <source>
        <dbReference type="ARBA" id="ARBA00023121"/>
    </source>
</evidence>
<feature type="compositionally biased region" description="Low complexity" evidence="7">
    <location>
        <begin position="50"/>
        <end position="61"/>
    </location>
</feature>
<comment type="caution">
    <text evidence="8">The sequence shown here is derived from an EMBL/GenBank/DDBJ whole genome shotgun (WGS) entry which is preliminary data.</text>
</comment>
<accession>A0A4U5MDZ5</accession>
<evidence type="ECO:0000256" key="7">
    <source>
        <dbReference type="SAM" id="MobiDB-lite"/>
    </source>
</evidence>
<comment type="similarity">
    <text evidence="2">Belongs to the fatty-acid and retinol-binding protein (FARBP) family.</text>
</comment>
<evidence type="ECO:0000313" key="8">
    <source>
        <dbReference type="EMBL" id="TKR67390.1"/>
    </source>
</evidence>
<keyword evidence="5" id="KW-0175">Coiled coil</keyword>
<keyword evidence="4" id="KW-0732">Signal</keyword>
<gene>
    <name evidence="8" type="ORF">L596_023550</name>
</gene>
<proteinExistence type="inferred from homology"/>
<keyword evidence="6" id="KW-0446">Lipid-binding</keyword>
<dbReference type="GO" id="GO:0008289">
    <property type="term" value="F:lipid binding"/>
    <property type="evidence" value="ECO:0007669"/>
    <property type="project" value="UniProtKB-KW"/>
</dbReference>
<dbReference type="Pfam" id="PF05823">
    <property type="entry name" value="Gp-FAR-1"/>
    <property type="match status" value="1"/>
</dbReference>
<dbReference type="Proteomes" id="UP000298663">
    <property type="component" value="Unassembled WGS sequence"/>
</dbReference>
<dbReference type="EMBL" id="AZBU02000008">
    <property type="protein sequence ID" value="TKR67390.1"/>
    <property type="molecule type" value="Genomic_DNA"/>
</dbReference>
<evidence type="ECO:0000256" key="2">
    <source>
        <dbReference type="ARBA" id="ARBA00006648"/>
    </source>
</evidence>
<keyword evidence="9" id="KW-1185">Reference proteome</keyword>
<protein>
    <submittedName>
        <fullName evidence="8">Uncharacterized protein</fullName>
    </submittedName>
</protein>
<reference evidence="8 9" key="1">
    <citation type="journal article" date="2015" name="Genome Biol.">
        <title>Comparative genomics of Steinernema reveals deeply conserved gene regulatory networks.</title>
        <authorList>
            <person name="Dillman A.R."/>
            <person name="Macchietto M."/>
            <person name="Porter C.F."/>
            <person name="Rogers A."/>
            <person name="Williams B."/>
            <person name="Antoshechkin I."/>
            <person name="Lee M.M."/>
            <person name="Goodwin Z."/>
            <person name="Lu X."/>
            <person name="Lewis E.E."/>
            <person name="Goodrich-Blair H."/>
            <person name="Stock S.P."/>
            <person name="Adams B.J."/>
            <person name="Sternberg P.W."/>
            <person name="Mortazavi A."/>
        </authorList>
    </citation>
    <scope>NUCLEOTIDE SEQUENCE [LARGE SCALE GENOMIC DNA]</scope>
    <source>
        <strain evidence="8 9">ALL</strain>
    </source>
</reference>
<name>A0A4U5MDZ5_STECR</name>
<dbReference type="AlphaFoldDB" id="A0A4U5MDZ5"/>
<comment type="subcellular location">
    <subcellularLocation>
        <location evidence="1">Secreted</location>
    </subcellularLocation>
</comment>
<evidence type="ECO:0000256" key="4">
    <source>
        <dbReference type="ARBA" id="ARBA00022729"/>
    </source>
</evidence>
<dbReference type="GO" id="GO:0005576">
    <property type="term" value="C:extracellular region"/>
    <property type="evidence" value="ECO:0007669"/>
    <property type="project" value="UniProtKB-SubCell"/>
</dbReference>